<feature type="compositionally biased region" description="Basic and acidic residues" evidence="2">
    <location>
        <begin position="136"/>
        <end position="145"/>
    </location>
</feature>
<dbReference type="OrthoDB" id="6266291at2759"/>
<keyword evidence="1" id="KW-0175">Coiled coil</keyword>
<name>A0A8T0CXT8_9TREM</name>
<evidence type="ECO:0000256" key="2">
    <source>
        <dbReference type="SAM" id="MobiDB-lite"/>
    </source>
</evidence>
<evidence type="ECO:0000313" key="3">
    <source>
        <dbReference type="EMBL" id="KAF8560469.1"/>
    </source>
</evidence>
<feature type="coiled-coil region" evidence="1">
    <location>
        <begin position="365"/>
        <end position="396"/>
    </location>
</feature>
<dbReference type="Proteomes" id="UP000699462">
    <property type="component" value="Unassembled WGS sequence"/>
</dbReference>
<gene>
    <name evidence="3" type="ORF">P879_06397</name>
</gene>
<dbReference type="EMBL" id="JTDF01022470">
    <property type="protein sequence ID" value="KAF8560469.1"/>
    <property type="molecule type" value="Genomic_DNA"/>
</dbReference>
<proteinExistence type="predicted"/>
<keyword evidence="4" id="KW-1185">Reference proteome</keyword>
<feature type="region of interest" description="Disordered" evidence="2">
    <location>
        <begin position="136"/>
        <end position="243"/>
    </location>
</feature>
<comment type="caution">
    <text evidence="3">The sequence shown here is derived from an EMBL/GenBank/DDBJ whole genome shotgun (WGS) entry which is preliminary data.</text>
</comment>
<organism evidence="3 4">
    <name type="scientific">Paragonimus westermani</name>
    <dbReference type="NCBI Taxonomy" id="34504"/>
    <lineage>
        <taxon>Eukaryota</taxon>
        <taxon>Metazoa</taxon>
        <taxon>Spiralia</taxon>
        <taxon>Lophotrochozoa</taxon>
        <taxon>Platyhelminthes</taxon>
        <taxon>Trematoda</taxon>
        <taxon>Digenea</taxon>
        <taxon>Plagiorchiida</taxon>
        <taxon>Troglotremata</taxon>
        <taxon>Troglotrematidae</taxon>
        <taxon>Paragonimus</taxon>
    </lineage>
</organism>
<protein>
    <submittedName>
        <fullName evidence="3">Uncharacterized protein</fullName>
    </submittedName>
</protein>
<sequence length="704" mass="78675">MIRRIVDSVSLLIDTESQHNQDCSGDSPANPELDSTGYNFLGSHAVQLTIDSDAESNRISCSSPFLSHCSSTPSSPVTLSPNEPVIGCGLFGSYNQTGILSNAISCYVAPKEKAERNFLPSSLLQAQHNLIHRPLSDADHLERHSSSSPSPVRHRVRRQSLSPKCPVNLRRQLPGGPVPQPQRPQPQNRTQHPHLTQVSSAFVRKKETVEQSDRPLPRPAVDQMATPSAVDDESDLNDVGVGGTASQTDPLIMSVECLLLPFIRSLTEVELRVPANRLNKAQRRILKRASWIPLYFHFHSVVGIVIPPGHHYAVLKRFICPYTPTHKLKLATENELLILSASSVVVSKGLFEQPTIVVRKRATLIQRQQTELECQQREAEARAQRLAAEKAEAHLKALCEIGSNRNLPTHRDTCCQASVEDSKPETGLGRKKYRRLRNERRRQAKAARTQASKKTKRVDSCIQTVPEDHLLCFWCLQHIPPDAQCGHEAICRAGVKQKEKAQELKIRLAQRKVDVETRRRQRLGLQPLVKEKCKPHGMPAAVVSIASISGRSRSRTRLAIREKLKKKSLSRHRSTSRTESHLKSTVVAKLDQLHPNDLSAMVHLMKRVCAEPQCKQLATITGDPSTRPGGSSVKCVDCRRSYCDRHRPAGMHTGCKTDTVSNTETPETCCTSIACGLDLEEKRAQLKSAMKQRREMLRERRQRC</sequence>
<accession>A0A8T0CXT8</accession>
<dbReference type="AlphaFoldDB" id="A0A8T0CXT8"/>
<evidence type="ECO:0000256" key="1">
    <source>
        <dbReference type="SAM" id="Coils"/>
    </source>
</evidence>
<reference evidence="3 4" key="1">
    <citation type="submission" date="2019-07" db="EMBL/GenBank/DDBJ databases">
        <title>Annotation for the trematode Paragonimus westermani.</title>
        <authorList>
            <person name="Choi Y.-J."/>
        </authorList>
    </citation>
    <scope>NUCLEOTIDE SEQUENCE [LARGE SCALE GENOMIC DNA]</scope>
    <source>
        <strain evidence="3">180907_Pwestermani</strain>
    </source>
</reference>
<evidence type="ECO:0000313" key="4">
    <source>
        <dbReference type="Proteomes" id="UP000699462"/>
    </source>
</evidence>
<feature type="compositionally biased region" description="Basic and acidic residues" evidence="2">
    <location>
        <begin position="204"/>
        <end position="216"/>
    </location>
</feature>